<evidence type="ECO:0000313" key="3">
    <source>
        <dbReference type="EMBL" id="GIH42451.1"/>
    </source>
</evidence>
<accession>A0ABQ4G5U2</accession>
<sequence>MDENHLRTLLVRATEDRPAGIDPMPSITRRPRRVLVPSLAALGVAALASVVVTALPGSQVSAQAQVTAAVDTTSTQSYRVHLQEGDRTWDGAVDPTRGVGFIAETGGASETRFLGDLMYIKRRDEAKWGDQVKWEVQPRREEQKPGAPTPAVQAGFAPQDLVKLAPLDPQAALQQLRSATDVHEDGAASGQGWTGQRFGFSLTSPGPSDAPEGARAPVGASGTVEVDDQGRVRRLDVTFDDGARDVMEIGDYGTPVTVTAPPADQVVSPPTGDPGPPTKPTGGPARPEDKTAGGQPKDKTARDPHEPVKTPNS</sequence>
<dbReference type="Proteomes" id="UP000603904">
    <property type="component" value="Unassembled WGS sequence"/>
</dbReference>
<feature type="transmembrane region" description="Helical" evidence="2">
    <location>
        <begin position="34"/>
        <end position="55"/>
    </location>
</feature>
<keyword evidence="2" id="KW-1133">Transmembrane helix</keyword>
<reference evidence="3 4" key="1">
    <citation type="submission" date="2021-01" db="EMBL/GenBank/DDBJ databases">
        <title>Whole genome shotgun sequence of Microbispora corallina NBRC 16416.</title>
        <authorList>
            <person name="Komaki H."/>
            <person name="Tamura T."/>
        </authorList>
    </citation>
    <scope>NUCLEOTIDE SEQUENCE [LARGE SCALE GENOMIC DNA]</scope>
    <source>
        <strain evidence="3 4">NBRC 16416</strain>
    </source>
</reference>
<evidence type="ECO:0000256" key="1">
    <source>
        <dbReference type="SAM" id="MobiDB-lite"/>
    </source>
</evidence>
<feature type="region of interest" description="Disordered" evidence="1">
    <location>
        <begin position="176"/>
        <end position="229"/>
    </location>
</feature>
<feature type="compositionally biased region" description="Basic and acidic residues" evidence="1">
    <location>
        <begin position="286"/>
        <end position="313"/>
    </location>
</feature>
<dbReference type="EMBL" id="BOOC01000030">
    <property type="protein sequence ID" value="GIH42451.1"/>
    <property type="molecule type" value="Genomic_DNA"/>
</dbReference>
<comment type="caution">
    <text evidence="3">The sequence shown here is derived from an EMBL/GenBank/DDBJ whole genome shotgun (WGS) entry which is preliminary data.</text>
</comment>
<keyword evidence="4" id="KW-1185">Reference proteome</keyword>
<feature type="region of interest" description="Disordered" evidence="1">
    <location>
        <begin position="245"/>
        <end position="313"/>
    </location>
</feature>
<organism evidence="3 4">
    <name type="scientific">Microbispora corallina</name>
    <dbReference type="NCBI Taxonomy" id="83302"/>
    <lineage>
        <taxon>Bacteria</taxon>
        <taxon>Bacillati</taxon>
        <taxon>Actinomycetota</taxon>
        <taxon>Actinomycetes</taxon>
        <taxon>Streptosporangiales</taxon>
        <taxon>Streptosporangiaceae</taxon>
        <taxon>Microbispora</taxon>
    </lineage>
</organism>
<dbReference type="RefSeq" id="WP_204059656.1">
    <property type="nucleotide sequence ID" value="NZ_BAAAGP010000017.1"/>
</dbReference>
<dbReference type="Gene3D" id="2.50.20.20">
    <property type="match status" value="1"/>
</dbReference>
<keyword evidence="2" id="KW-0472">Membrane</keyword>
<protein>
    <submittedName>
        <fullName evidence="3">Uncharacterized protein</fullName>
    </submittedName>
</protein>
<name>A0ABQ4G5U2_9ACTN</name>
<gene>
    <name evidence="3" type="ORF">Mco01_54510</name>
</gene>
<keyword evidence="2" id="KW-0812">Transmembrane</keyword>
<evidence type="ECO:0000313" key="4">
    <source>
        <dbReference type="Proteomes" id="UP000603904"/>
    </source>
</evidence>
<proteinExistence type="predicted"/>
<evidence type="ECO:0000256" key="2">
    <source>
        <dbReference type="SAM" id="Phobius"/>
    </source>
</evidence>